<dbReference type="Proteomes" id="UP000042997">
    <property type="component" value="Unassembled WGS sequence"/>
</dbReference>
<dbReference type="AlphaFoldDB" id="A0A098BKU7"/>
<feature type="transmembrane region" description="Helical" evidence="1">
    <location>
        <begin position="36"/>
        <end position="56"/>
    </location>
</feature>
<dbReference type="EMBL" id="CCSD01000056">
    <property type="protein sequence ID" value="CDZ88837.1"/>
    <property type="molecule type" value="Genomic_DNA"/>
</dbReference>
<sequence>MTMTALTEERRAKFRKDAAELKLDTGSAKGDGPARIGGLVLMIGGAVAAFVVYFASLTQADLRNIASYQILATALLIVAILGAALYVAGAIARVLRLWLLRQLYESQAHTEQIAAALETRR</sequence>
<keyword evidence="1" id="KW-1133">Transmembrane helix</keyword>
<dbReference type="eggNOG" id="ENOG50337GR">
    <property type="taxonomic scope" value="Bacteria"/>
</dbReference>
<organism evidence="2 3">
    <name type="scientific">Rhodococcus ruber</name>
    <dbReference type="NCBI Taxonomy" id="1830"/>
    <lineage>
        <taxon>Bacteria</taxon>
        <taxon>Bacillati</taxon>
        <taxon>Actinomycetota</taxon>
        <taxon>Actinomycetes</taxon>
        <taxon>Mycobacteriales</taxon>
        <taxon>Nocardiaceae</taxon>
        <taxon>Rhodococcus</taxon>
    </lineage>
</organism>
<evidence type="ECO:0000256" key="1">
    <source>
        <dbReference type="SAM" id="Phobius"/>
    </source>
</evidence>
<evidence type="ECO:0000313" key="2">
    <source>
        <dbReference type="EMBL" id="CDZ88837.1"/>
    </source>
</evidence>
<reference evidence="2 3" key="1">
    <citation type="journal article" date="2014" name="Genome Announc.">
        <title>Draft Genome Sequence of Propane- and Butane-Oxidizing Actinobacterium Rhodococcus ruber IEGM 231.</title>
        <authorList>
            <person name="Ivshina I.B."/>
            <person name="Kuyukina M.S."/>
            <person name="Krivoruchko A.V."/>
            <person name="Barbe V."/>
            <person name="Fischer C."/>
        </authorList>
    </citation>
    <scope>NUCLEOTIDE SEQUENCE [LARGE SCALE GENOMIC DNA]</scope>
</reference>
<evidence type="ECO:0000313" key="3">
    <source>
        <dbReference type="Proteomes" id="UP000042997"/>
    </source>
</evidence>
<protein>
    <submittedName>
        <fullName evidence="2">Uncharacterized protein</fullName>
    </submittedName>
</protein>
<feature type="transmembrane region" description="Helical" evidence="1">
    <location>
        <begin position="68"/>
        <end position="92"/>
    </location>
</feature>
<name>A0A098BKU7_9NOCA</name>
<gene>
    <name evidence="2" type="ORF">RHRU231_450004</name>
</gene>
<accession>A0A098BKU7</accession>
<proteinExistence type="predicted"/>
<keyword evidence="1" id="KW-0472">Membrane</keyword>
<keyword evidence="1" id="KW-0812">Transmembrane</keyword>